<dbReference type="InterPro" id="IPR002350">
    <property type="entry name" value="Kazal_dom"/>
</dbReference>
<comment type="caution">
    <text evidence="8">The sequence shown here is derived from an EMBL/GenBank/DDBJ whole genome shotgun (WGS) entry which is preliminary data.</text>
</comment>
<dbReference type="PANTHER" id="PTHR21312">
    <property type="entry name" value="SERINE PROTEASE INHIBITOR"/>
    <property type="match status" value="1"/>
</dbReference>
<dbReference type="GO" id="GO:0005576">
    <property type="term" value="C:extracellular region"/>
    <property type="evidence" value="ECO:0007669"/>
    <property type="project" value="UniProtKB-SubCell"/>
</dbReference>
<keyword evidence="2" id="KW-0964">Secreted</keyword>
<dbReference type="PROSITE" id="PS51465">
    <property type="entry name" value="KAZAL_2"/>
    <property type="match status" value="1"/>
</dbReference>
<dbReference type="OrthoDB" id="328123at2759"/>
<keyword evidence="5" id="KW-1015">Disulfide bond</keyword>
<protein>
    <recommendedName>
        <fullName evidence="7">Kazal-like domain-containing protein</fullName>
    </recommendedName>
</protein>
<dbReference type="CDD" id="cd00104">
    <property type="entry name" value="KAZAL_FS"/>
    <property type="match status" value="1"/>
</dbReference>
<evidence type="ECO:0000256" key="1">
    <source>
        <dbReference type="ARBA" id="ARBA00004613"/>
    </source>
</evidence>
<comment type="subcellular location">
    <subcellularLocation>
        <location evidence="1">Secreted</location>
    </subcellularLocation>
</comment>
<evidence type="ECO:0000256" key="4">
    <source>
        <dbReference type="ARBA" id="ARBA00022900"/>
    </source>
</evidence>
<dbReference type="SUPFAM" id="SSF100895">
    <property type="entry name" value="Kazal-type serine protease inhibitors"/>
    <property type="match status" value="1"/>
</dbReference>
<feature type="chain" id="PRO_5040771817" description="Kazal-like domain-containing protein" evidence="6">
    <location>
        <begin position="17"/>
        <end position="103"/>
    </location>
</feature>
<feature type="signal peptide" evidence="6">
    <location>
        <begin position="1"/>
        <end position="16"/>
    </location>
</feature>
<evidence type="ECO:0000313" key="8">
    <source>
        <dbReference type="EMBL" id="OWA51552.1"/>
    </source>
</evidence>
<dbReference type="Pfam" id="PF00050">
    <property type="entry name" value="Kazal_1"/>
    <property type="match status" value="1"/>
</dbReference>
<evidence type="ECO:0000313" key="9">
    <source>
        <dbReference type="Proteomes" id="UP000192578"/>
    </source>
</evidence>
<evidence type="ECO:0000256" key="3">
    <source>
        <dbReference type="ARBA" id="ARBA00022690"/>
    </source>
</evidence>
<reference evidence="9" key="1">
    <citation type="submission" date="2017-01" db="EMBL/GenBank/DDBJ databases">
        <title>Comparative genomics of anhydrobiosis in the tardigrade Hypsibius dujardini.</title>
        <authorList>
            <person name="Yoshida Y."/>
            <person name="Koutsovoulos G."/>
            <person name="Laetsch D."/>
            <person name="Stevens L."/>
            <person name="Kumar S."/>
            <person name="Horikawa D."/>
            <person name="Ishino K."/>
            <person name="Komine S."/>
            <person name="Tomita M."/>
            <person name="Blaxter M."/>
            <person name="Arakawa K."/>
        </authorList>
    </citation>
    <scope>NUCLEOTIDE SEQUENCE [LARGE SCALE GENOMIC DNA]</scope>
    <source>
        <strain evidence="9">Z151</strain>
    </source>
</reference>
<dbReference type="FunFam" id="3.30.60.30:FF:000067">
    <property type="entry name" value="Thrombin inhibitor rhodniin"/>
    <property type="match status" value="1"/>
</dbReference>
<organism evidence="8 9">
    <name type="scientific">Hypsibius exemplaris</name>
    <name type="common">Freshwater tardigrade</name>
    <dbReference type="NCBI Taxonomy" id="2072580"/>
    <lineage>
        <taxon>Eukaryota</taxon>
        <taxon>Metazoa</taxon>
        <taxon>Ecdysozoa</taxon>
        <taxon>Tardigrada</taxon>
        <taxon>Eutardigrada</taxon>
        <taxon>Parachela</taxon>
        <taxon>Hypsibioidea</taxon>
        <taxon>Hypsibiidae</taxon>
        <taxon>Hypsibius</taxon>
    </lineage>
</organism>
<dbReference type="Proteomes" id="UP000192578">
    <property type="component" value="Unassembled WGS sequence"/>
</dbReference>
<gene>
    <name evidence="8" type="ORF">BV898_16031</name>
</gene>
<name>A0A9X6NCH8_HYPEX</name>
<keyword evidence="6" id="KW-0732">Signal</keyword>
<evidence type="ECO:0000256" key="5">
    <source>
        <dbReference type="ARBA" id="ARBA00023157"/>
    </source>
</evidence>
<dbReference type="PANTHER" id="PTHR21312:SF28">
    <property type="entry name" value="OVOINHIBITOR-RELATED"/>
    <property type="match status" value="1"/>
</dbReference>
<dbReference type="Gene3D" id="3.30.60.30">
    <property type="match status" value="1"/>
</dbReference>
<keyword evidence="3" id="KW-0646">Protease inhibitor</keyword>
<dbReference type="GO" id="GO:0004867">
    <property type="term" value="F:serine-type endopeptidase inhibitor activity"/>
    <property type="evidence" value="ECO:0007669"/>
    <property type="project" value="UniProtKB-KW"/>
</dbReference>
<dbReference type="SMART" id="SM00280">
    <property type="entry name" value="KAZAL"/>
    <property type="match status" value="1"/>
</dbReference>
<proteinExistence type="predicted"/>
<evidence type="ECO:0000259" key="7">
    <source>
        <dbReference type="PROSITE" id="PS51465"/>
    </source>
</evidence>
<dbReference type="EMBL" id="MTYJ01000231">
    <property type="protein sequence ID" value="OWA51552.1"/>
    <property type="molecule type" value="Genomic_DNA"/>
</dbReference>
<evidence type="ECO:0000256" key="6">
    <source>
        <dbReference type="SAM" id="SignalP"/>
    </source>
</evidence>
<dbReference type="InterPro" id="IPR036058">
    <property type="entry name" value="Kazal_dom_sf"/>
</dbReference>
<dbReference type="PROSITE" id="PS00282">
    <property type="entry name" value="KAZAL_1"/>
    <property type="match status" value="1"/>
</dbReference>
<sequence length="103" mass="11220">MTSKIIIATVLGLCLASTLISNAEIEAHSAGDEETGKAGEEEPFRMCPCPRNLDPICGSDGRTYSNPCLLECQLHHRNRNLKVRHMGPCEKGEKVDNASLPDL</sequence>
<accession>A0A9X6NCH8</accession>
<keyword evidence="9" id="KW-1185">Reference proteome</keyword>
<keyword evidence="4" id="KW-0722">Serine protease inhibitor</keyword>
<feature type="domain" description="Kazal-like" evidence="7">
    <location>
        <begin position="41"/>
        <end position="91"/>
    </location>
</feature>
<evidence type="ECO:0000256" key="2">
    <source>
        <dbReference type="ARBA" id="ARBA00022525"/>
    </source>
</evidence>
<dbReference type="AlphaFoldDB" id="A0A9X6NCH8"/>